<gene>
    <name evidence="9" type="ORF">XNOV1_A011993</name>
</gene>
<evidence type="ECO:0000313" key="10">
    <source>
        <dbReference type="Proteomes" id="UP001178508"/>
    </source>
</evidence>
<name>A0AAV1H3H3_XYRNO</name>
<evidence type="ECO:0000256" key="7">
    <source>
        <dbReference type="SAM" id="MobiDB-lite"/>
    </source>
</evidence>
<proteinExistence type="predicted"/>
<dbReference type="InterPro" id="IPR011009">
    <property type="entry name" value="Kinase-like_dom_sf"/>
</dbReference>
<accession>A0AAV1H3H3</accession>
<dbReference type="InterPro" id="IPR017441">
    <property type="entry name" value="Protein_kinase_ATP_BS"/>
</dbReference>
<organism evidence="9 10">
    <name type="scientific">Xyrichtys novacula</name>
    <name type="common">Pearly razorfish</name>
    <name type="synonym">Hemipteronotus novacula</name>
    <dbReference type="NCBI Taxonomy" id="13765"/>
    <lineage>
        <taxon>Eukaryota</taxon>
        <taxon>Metazoa</taxon>
        <taxon>Chordata</taxon>
        <taxon>Craniata</taxon>
        <taxon>Vertebrata</taxon>
        <taxon>Euteleostomi</taxon>
        <taxon>Actinopterygii</taxon>
        <taxon>Neopterygii</taxon>
        <taxon>Teleostei</taxon>
        <taxon>Neoteleostei</taxon>
        <taxon>Acanthomorphata</taxon>
        <taxon>Eupercaria</taxon>
        <taxon>Labriformes</taxon>
        <taxon>Labridae</taxon>
        <taxon>Xyrichtys</taxon>
    </lineage>
</organism>
<keyword evidence="9" id="KW-0238">DNA-binding</keyword>
<dbReference type="PANTHER" id="PTHR24058">
    <property type="entry name" value="DUAL SPECIFICITY PROTEIN KINASE"/>
    <property type="match status" value="1"/>
</dbReference>
<feature type="region of interest" description="Disordered" evidence="7">
    <location>
        <begin position="434"/>
        <end position="478"/>
    </location>
</feature>
<feature type="domain" description="Protein kinase" evidence="8">
    <location>
        <begin position="15"/>
        <end position="324"/>
    </location>
</feature>
<dbReference type="GO" id="GO:0004713">
    <property type="term" value="F:protein tyrosine kinase activity"/>
    <property type="evidence" value="ECO:0007669"/>
    <property type="project" value="TreeGrafter"/>
</dbReference>
<dbReference type="PROSITE" id="PS00107">
    <property type="entry name" value="PROTEIN_KINASE_ATP"/>
    <property type="match status" value="1"/>
</dbReference>
<keyword evidence="10" id="KW-1185">Reference proteome</keyword>
<dbReference type="EMBL" id="OY660882">
    <property type="protein sequence ID" value="CAJ1080540.1"/>
    <property type="molecule type" value="Genomic_DNA"/>
</dbReference>
<dbReference type="PROSITE" id="PS00108">
    <property type="entry name" value="PROTEIN_KINASE_ST"/>
    <property type="match status" value="1"/>
</dbReference>
<keyword evidence="3 6" id="KW-0547">Nucleotide-binding</keyword>
<dbReference type="Gene3D" id="3.30.200.20">
    <property type="entry name" value="Phosphorylase Kinase, domain 1"/>
    <property type="match status" value="1"/>
</dbReference>
<evidence type="ECO:0000256" key="6">
    <source>
        <dbReference type="PROSITE-ProRule" id="PRU10141"/>
    </source>
</evidence>
<dbReference type="GO" id="GO:0005737">
    <property type="term" value="C:cytoplasm"/>
    <property type="evidence" value="ECO:0007669"/>
    <property type="project" value="TreeGrafter"/>
</dbReference>
<evidence type="ECO:0000256" key="5">
    <source>
        <dbReference type="ARBA" id="ARBA00022840"/>
    </source>
</evidence>
<dbReference type="InterPro" id="IPR008271">
    <property type="entry name" value="Ser/Thr_kinase_AS"/>
</dbReference>
<evidence type="ECO:0000259" key="8">
    <source>
        <dbReference type="PROSITE" id="PS50011"/>
    </source>
</evidence>
<feature type="compositionally biased region" description="Basic and acidic residues" evidence="7">
    <location>
        <begin position="448"/>
        <end position="464"/>
    </location>
</feature>
<dbReference type="Pfam" id="PF00069">
    <property type="entry name" value="Pkinase"/>
    <property type="match status" value="1"/>
</dbReference>
<keyword evidence="5 6" id="KW-0067">ATP-binding</keyword>
<evidence type="ECO:0000256" key="4">
    <source>
        <dbReference type="ARBA" id="ARBA00022777"/>
    </source>
</evidence>
<protein>
    <submittedName>
        <fullName evidence="9">Homeodomain-interacting protein kinase 3-like isoform X1</fullName>
    </submittedName>
</protein>
<dbReference type="InterPro" id="IPR050494">
    <property type="entry name" value="Ser_Thr_dual-spec_kinase"/>
</dbReference>
<evidence type="ECO:0000256" key="3">
    <source>
        <dbReference type="ARBA" id="ARBA00022741"/>
    </source>
</evidence>
<keyword evidence="4 9" id="KW-0418">Kinase</keyword>
<evidence type="ECO:0000313" key="9">
    <source>
        <dbReference type="EMBL" id="CAJ1080540.1"/>
    </source>
</evidence>
<evidence type="ECO:0000256" key="2">
    <source>
        <dbReference type="ARBA" id="ARBA00022679"/>
    </source>
</evidence>
<dbReference type="InterPro" id="IPR000719">
    <property type="entry name" value="Prot_kinase_dom"/>
</dbReference>
<evidence type="ECO:0000256" key="1">
    <source>
        <dbReference type="ARBA" id="ARBA00022527"/>
    </source>
</evidence>
<dbReference type="GO" id="GO:0004674">
    <property type="term" value="F:protein serine/threonine kinase activity"/>
    <property type="evidence" value="ECO:0007669"/>
    <property type="project" value="UniProtKB-KW"/>
</dbReference>
<reference evidence="9" key="1">
    <citation type="submission" date="2023-08" db="EMBL/GenBank/DDBJ databases">
        <authorList>
            <person name="Alioto T."/>
            <person name="Alioto T."/>
            <person name="Gomez Garrido J."/>
        </authorList>
    </citation>
    <scope>NUCLEOTIDE SEQUENCE</scope>
</reference>
<keyword evidence="2" id="KW-0808">Transferase</keyword>
<keyword evidence="1" id="KW-0723">Serine/threonine-protein kinase</keyword>
<dbReference type="Gene3D" id="1.10.510.10">
    <property type="entry name" value="Transferase(Phosphotransferase) domain 1"/>
    <property type="match status" value="1"/>
</dbReference>
<dbReference type="SMART" id="SM00220">
    <property type="entry name" value="S_TKc"/>
    <property type="match status" value="1"/>
</dbReference>
<dbReference type="PANTHER" id="PTHR24058:SF17">
    <property type="entry name" value="HOMEODOMAIN INTERACTING PROTEIN KINASE, ISOFORM D"/>
    <property type="match status" value="1"/>
</dbReference>
<keyword evidence="9" id="KW-0371">Homeobox</keyword>
<feature type="binding site" evidence="6">
    <location>
        <position position="44"/>
    </location>
    <ligand>
        <name>ATP</name>
        <dbReference type="ChEBI" id="CHEBI:30616"/>
    </ligand>
</feature>
<dbReference type="GO" id="GO:0003677">
    <property type="term" value="F:DNA binding"/>
    <property type="evidence" value="ECO:0007669"/>
    <property type="project" value="UniProtKB-KW"/>
</dbReference>
<dbReference type="PROSITE" id="PS50011">
    <property type="entry name" value="PROTEIN_KINASE_DOM"/>
    <property type="match status" value="1"/>
</dbReference>
<dbReference type="GO" id="GO:0005634">
    <property type="term" value="C:nucleus"/>
    <property type="evidence" value="ECO:0007669"/>
    <property type="project" value="TreeGrafter"/>
</dbReference>
<dbReference type="Proteomes" id="UP001178508">
    <property type="component" value="Chromosome 19"/>
</dbReference>
<sequence>MAFDNNKTYELPKKYKYLKDLGEGSYGVVVQCLNTDTNKTVAIKIPKLKMLYDSEMKSMRMLMRRGLNRRNIVKFHESFSTMNGEALVFENLGINIQSYIDKGVRGQMMLSDVRTITVQIATALNALKEIRVIHRDIKPDNVMLVDETRPFKVKLIDFGFATSTSLTKYGEILQVPCFRAPEIILGLRYSEAIDMWSVGCTVFYMLTHRLLFRGRTAYDILNQIIETCGQPPNHMLNEGKYTAEYFVKTKKNGWRLKTPKEYWGNNVKDRPRRQFTSLDDLQKEGMNTHEPQQFKQCMELIKAMLKIDQHNRITPCDVLRHPFVTQKNQTKTRASTSVRPLDFNPSAAPLVDLIAQTKVILVQPASPENTMQLKPLDFNPSAAPSVDLITQTKVIMVQPASPENTMQLEPLDLNPSAAPSVDLITPTKVIMVQPASPKNTSQLEDTEREVRLQAEPKKTPEVSKAHPPPPDAGKETKKKKKNCCQRFFAWIRKTFRCNQVGVMGVTCSETS</sequence>
<dbReference type="AlphaFoldDB" id="A0AAV1H3H3"/>
<dbReference type="GO" id="GO:0005524">
    <property type="term" value="F:ATP binding"/>
    <property type="evidence" value="ECO:0007669"/>
    <property type="project" value="UniProtKB-UniRule"/>
</dbReference>
<dbReference type="SUPFAM" id="SSF56112">
    <property type="entry name" value="Protein kinase-like (PK-like)"/>
    <property type="match status" value="1"/>
</dbReference>